<dbReference type="InterPro" id="IPR027417">
    <property type="entry name" value="P-loop_NTPase"/>
</dbReference>
<dbReference type="Pfam" id="PF02223">
    <property type="entry name" value="Thymidylate_kin"/>
    <property type="match status" value="1"/>
</dbReference>
<dbReference type="EMBL" id="BAABLK010000087">
    <property type="protein sequence ID" value="GAA5228683.1"/>
    <property type="molecule type" value="Genomic_DNA"/>
</dbReference>
<evidence type="ECO:0000259" key="1">
    <source>
        <dbReference type="Pfam" id="PF02223"/>
    </source>
</evidence>
<name>A0ABP9TS29_9MICC</name>
<comment type="caution">
    <text evidence="2">The sequence shown here is derived from an EMBL/GenBank/DDBJ whole genome shotgun (WGS) entry which is preliminary data.</text>
</comment>
<proteinExistence type="predicted"/>
<dbReference type="Gene3D" id="3.40.50.300">
    <property type="entry name" value="P-loop containing nucleotide triphosphate hydrolases"/>
    <property type="match status" value="1"/>
</dbReference>
<organism evidence="2 3">
    <name type="scientific">Paeniglutamicibacter antarcticus</name>
    <dbReference type="NCBI Taxonomy" id="494023"/>
    <lineage>
        <taxon>Bacteria</taxon>
        <taxon>Bacillati</taxon>
        <taxon>Actinomycetota</taxon>
        <taxon>Actinomycetes</taxon>
        <taxon>Micrococcales</taxon>
        <taxon>Micrococcaceae</taxon>
        <taxon>Paeniglutamicibacter</taxon>
    </lineage>
</organism>
<dbReference type="InterPro" id="IPR039430">
    <property type="entry name" value="Thymidylate_kin-like_dom"/>
</dbReference>
<feature type="domain" description="Thymidylate kinase-like" evidence="1">
    <location>
        <begin position="28"/>
        <end position="123"/>
    </location>
</feature>
<protein>
    <recommendedName>
        <fullName evidence="1">Thymidylate kinase-like domain-containing protein</fullName>
    </recommendedName>
</protein>
<accession>A0ABP9TS29</accession>
<dbReference type="Proteomes" id="UP001501257">
    <property type="component" value="Unassembled WGS sequence"/>
</dbReference>
<dbReference type="SUPFAM" id="SSF52540">
    <property type="entry name" value="P-loop containing nucleoside triphosphate hydrolases"/>
    <property type="match status" value="1"/>
</dbReference>
<keyword evidence="3" id="KW-1185">Reference proteome</keyword>
<sequence>MVVEAIETAIRCVNVLLSHCRATLGPGALIMDRYLYCQMALRRARGLHPGWLLPLLSRILPTADIVFYFNVPAEIAYARIARRATDVETLEHLRGFDAAYRELESFPSFIGIDATLPSEQIVEGMLEELGMCGLVLQ</sequence>
<evidence type="ECO:0000313" key="2">
    <source>
        <dbReference type="EMBL" id="GAA5228683.1"/>
    </source>
</evidence>
<evidence type="ECO:0000313" key="3">
    <source>
        <dbReference type="Proteomes" id="UP001501257"/>
    </source>
</evidence>
<gene>
    <name evidence="2" type="ORF">GCM10025778_32220</name>
</gene>
<reference evidence="3" key="1">
    <citation type="journal article" date="2019" name="Int. J. Syst. Evol. Microbiol.">
        <title>The Global Catalogue of Microorganisms (GCM) 10K type strain sequencing project: providing services to taxonomists for standard genome sequencing and annotation.</title>
        <authorList>
            <consortium name="The Broad Institute Genomics Platform"/>
            <consortium name="The Broad Institute Genome Sequencing Center for Infectious Disease"/>
            <person name="Wu L."/>
            <person name="Ma J."/>
        </authorList>
    </citation>
    <scope>NUCLEOTIDE SEQUENCE [LARGE SCALE GENOMIC DNA]</scope>
    <source>
        <strain evidence="3">JCM 18952</strain>
    </source>
</reference>